<proteinExistence type="predicted"/>
<dbReference type="AlphaFoldDB" id="A0A4Q7WX01"/>
<keyword evidence="2" id="KW-1185">Reference proteome</keyword>
<accession>A0A4Q7WX01</accession>
<evidence type="ECO:0000313" key="1">
    <source>
        <dbReference type="EMBL" id="RZU13969.1"/>
    </source>
</evidence>
<gene>
    <name evidence="1" type="ORF">EV645_4829</name>
</gene>
<dbReference type="Proteomes" id="UP000292027">
    <property type="component" value="Unassembled WGS sequence"/>
</dbReference>
<reference evidence="1 2" key="1">
    <citation type="journal article" date="2015" name="Stand. Genomic Sci.">
        <title>Genomic Encyclopedia of Bacterial and Archaeal Type Strains, Phase III: the genomes of soil and plant-associated and newly described type strains.</title>
        <authorList>
            <person name="Whitman W.B."/>
            <person name="Woyke T."/>
            <person name="Klenk H.P."/>
            <person name="Zhou Y."/>
            <person name="Lilburn T.G."/>
            <person name="Beck B.J."/>
            <person name="De Vos P."/>
            <person name="Vandamme P."/>
            <person name="Eisen J.A."/>
            <person name="Garrity G."/>
            <person name="Hugenholtz P."/>
            <person name="Kyrpides N.C."/>
        </authorList>
    </citation>
    <scope>NUCLEOTIDE SEQUENCE [LARGE SCALE GENOMIC DNA]</scope>
    <source>
        <strain evidence="1 2">VKM Ac-2540</strain>
    </source>
</reference>
<protein>
    <submittedName>
        <fullName evidence="1">Uncharacterized protein</fullName>
    </submittedName>
</protein>
<dbReference type="EMBL" id="SHKR01000013">
    <property type="protein sequence ID" value="RZU13969.1"/>
    <property type="molecule type" value="Genomic_DNA"/>
</dbReference>
<name>A0A4Q7WX01_9ACTN</name>
<dbReference type="OrthoDB" id="3829359at2"/>
<dbReference type="RefSeq" id="WP_130446169.1">
    <property type="nucleotide sequence ID" value="NZ_SHKR01000013.1"/>
</dbReference>
<organism evidence="1 2">
    <name type="scientific">Kribbella rubisoli</name>
    <dbReference type="NCBI Taxonomy" id="3075929"/>
    <lineage>
        <taxon>Bacteria</taxon>
        <taxon>Bacillati</taxon>
        <taxon>Actinomycetota</taxon>
        <taxon>Actinomycetes</taxon>
        <taxon>Propionibacteriales</taxon>
        <taxon>Kribbellaceae</taxon>
        <taxon>Kribbella</taxon>
    </lineage>
</organism>
<sequence length="86" mass="9282">MSQVEQMKMQLHGLADQSRQGAANLAGFKQRFEQSSQQVQALIRGTATRADQDIATMLDAAAKSVDQAVQSLQIAEAGCRGYADQI</sequence>
<evidence type="ECO:0000313" key="2">
    <source>
        <dbReference type="Proteomes" id="UP000292027"/>
    </source>
</evidence>
<comment type="caution">
    <text evidence="1">The sequence shown here is derived from an EMBL/GenBank/DDBJ whole genome shotgun (WGS) entry which is preliminary data.</text>
</comment>